<dbReference type="Proteomes" id="UP000031443">
    <property type="component" value="Unassembled WGS sequence"/>
</dbReference>
<keyword evidence="2" id="KW-1185">Reference proteome</keyword>
<protein>
    <submittedName>
        <fullName evidence="1">cGMP-dependent 3',5'-cyclic phosphodiesterase</fullName>
    </submittedName>
</protein>
<evidence type="ECO:0000313" key="2">
    <source>
        <dbReference type="Proteomes" id="UP000031443"/>
    </source>
</evidence>
<sequence length="76" mass="8077">MRPRSKAQAACASRDAVLKQKQVGCNGLPQSELQGKPMGSLAAPLPPDKQVLINPLVDKDSGEVVAVILVSEWELV</sequence>
<gene>
    <name evidence="1" type="ORF">UY3_15622</name>
</gene>
<organism evidence="1 2">
    <name type="scientific">Chelonia mydas</name>
    <name type="common">Green sea-turtle</name>
    <name type="synonym">Chelonia agassizi</name>
    <dbReference type="NCBI Taxonomy" id="8469"/>
    <lineage>
        <taxon>Eukaryota</taxon>
        <taxon>Metazoa</taxon>
        <taxon>Chordata</taxon>
        <taxon>Craniata</taxon>
        <taxon>Vertebrata</taxon>
        <taxon>Euteleostomi</taxon>
        <taxon>Archelosauria</taxon>
        <taxon>Testudinata</taxon>
        <taxon>Testudines</taxon>
        <taxon>Cryptodira</taxon>
        <taxon>Durocryptodira</taxon>
        <taxon>Americhelydia</taxon>
        <taxon>Chelonioidea</taxon>
        <taxon>Cheloniidae</taxon>
        <taxon>Chelonia</taxon>
    </lineage>
</organism>
<dbReference type="AlphaFoldDB" id="M7BGF6"/>
<dbReference type="STRING" id="8469.M7BGF6"/>
<evidence type="ECO:0000313" key="1">
    <source>
        <dbReference type="EMBL" id="EMP27297.1"/>
    </source>
</evidence>
<accession>M7BGF6</accession>
<dbReference type="eggNOG" id="KOG3689">
    <property type="taxonomic scope" value="Eukaryota"/>
</dbReference>
<reference evidence="2" key="1">
    <citation type="journal article" date="2013" name="Nat. Genet.">
        <title>The draft genomes of soft-shell turtle and green sea turtle yield insights into the development and evolution of the turtle-specific body plan.</title>
        <authorList>
            <person name="Wang Z."/>
            <person name="Pascual-Anaya J."/>
            <person name="Zadissa A."/>
            <person name="Li W."/>
            <person name="Niimura Y."/>
            <person name="Huang Z."/>
            <person name="Li C."/>
            <person name="White S."/>
            <person name="Xiong Z."/>
            <person name="Fang D."/>
            <person name="Wang B."/>
            <person name="Ming Y."/>
            <person name="Chen Y."/>
            <person name="Zheng Y."/>
            <person name="Kuraku S."/>
            <person name="Pignatelli M."/>
            <person name="Herrero J."/>
            <person name="Beal K."/>
            <person name="Nozawa M."/>
            <person name="Li Q."/>
            <person name="Wang J."/>
            <person name="Zhang H."/>
            <person name="Yu L."/>
            <person name="Shigenobu S."/>
            <person name="Wang J."/>
            <person name="Liu J."/>
            <person name="Flicek P."/>
            <person name="Searle S."/>
            <person name="Wang J."/>
            <person name="Kuratani S."/>
            <person name="Yin Y."/>
            <person name="Aken B."/>
            <person name="Zhang G."/>
            <person name="Irie N."/>
        </authorList>
    </citation>
    <scope>NUCLEOTIDE SEQUENCE [LARGE SCALE GENOMIC DNA]</scope>
</reference>
<name>M7BGF6_CHEMY</name>
<dbReference type="EMBL" id="KB571557">
    <property type="protein sequence ID" value="EMP27297.1"/>
    <property type="molecule type" value="Genomic_DNA"/>
</dbReference>
<proteinExistence type="predicted"/>